<dbReference type="EMBL" id="JAPWHE010000005">
    <property type="protein sequence ID" value="MCZ4330097.1"/>
    <property type="molecule type" value="Genomic_DNA"/>
</dbReference>
<proteinExistence type="predicted"/>
<evidence type="ECO:0000313" key="1">
    <source>
        <dbReference type="EMBL" id="MCZ4330097.1"/>
    </source>
</evidence>
<evidence type="ECO:0000313" key="2">
    <source>
        <dbReference type="Proteomes" id="UP001068379"/>
    </source>
</evidence>
<name>A0ABT4M465_9BURK</name>
<reference evidence="1" key="1">
    <citation type="submission" date="2022-12" db="EMBL/GenBank/DDBJ databases">
        <title>Bacterial isolates from different developmental stages of Nematostella vectensis.</title>
        <authorList>
            <person name="Fraune S."/>
        </authorList>
    </citation>
    <scope>NUCLEOTIDE SEQUENCE</scope>
    <source>
        <strain evidence="1">G21619-S1</strain>
    </source>
</reference>
<dbReference type="RefSeq" id="WP_269358422.1">
    <property type="nucleotide sequence ID" value="NZ_JAPWHE010000005.1"/>
</dbReference>
<accession>A0ABT4M465</accession>
<protein>
    <submittedName>
        <fullName evidence="1">Uncharacterized protein</fullName>
    </submittedName>
</protein>
<dbReference type="Proteomes" id="UP001068379">
    <property type="component" value="Unassembled WGS sequence"/>
</dbReference>
<comment type="caution">
    <text evidence="1">The sequence shown here is derived from an EMBL/GenBank/DDBJ whole genome shotgun (WGS) entry which is preliminary data.</text>
</comment>
<sequence>MLEFQPGARAYLLDIHALSTDGDGNEVFVGMTLKESVWYQQYLEDSFSGNADRTDDSQERYLALHDKHEGARQTVIANVHKSIIQ</sequence>
<organism evidence="1 2">
    <name type="scientific">Castellaniella denitrificans</name>
    <dbReference type="NCBI Taxonomy" id="56119"/>
    <lineage>
        <taxon>Bacteria</taxon>
        <taxon>Pseudomonadati</taxon>
        <taxon>Pseudomonadota</taxon>
        <taxon>Betaproteobacteria</taxon>
        <taxon>Burkholderiales</taxon>
        <taxon>Alcaligenaceae</taxon>
        <taxon>Castellaniella</taxon>
    </lineage>
</organism>
<keyword evidence="2" id="KW-1185">Reference proteome</keyword>
<gene>
    <name evidence="1" type="ORF">O4H32_09055</name>
</gene>